<keyword evidence="6" id="KW-0256">Endoplasmic reticulum</keyword>
<evidence type="ECO:0000256" key="10">
    <source>
        <dbReference type="SAM" id="Phobius"/>
    </source>
</evidence>
<evidence type="ECO:0000256" key="9">
    <source>
        <dbReference type="SAM" id="MobiDB-lite"/>
    </source>
</evidence>
<comment type="pathway">
    <text evidence="2">Glycolipid biosynthesis; glycosylphosphatidylinositol-anchor biosynthesis.</text>
</comment>
<reference evidence="11" key="1">
    <citation type="submission" date="2017-08" db="EMBL/GenBank/DDBJ databases">
        <authorList>
            <person name="Polle J.E."/>
            <person name="Barry K."/>
            <person name="Cushman J."/>
            <person name="Schmutz J."/>
            <person name="Tran D."/>
            <person name="Hathwaick L.T."/>
            <person name="Yim W.C."/>
            <person name="Jenkins J."/>
            <person name="Mckie-Krisberg Z.M."/>
            <person name="Prochnik S."/>
            <person name="Lindquist E."/>
            <person name="Dockter R.B."/>
            <person name="Adam C."/>
            <person name="Molina H."/>
            <person name="Bunkerborg J."/>
            <person name="Jin E."/>
            <person name="Buchheim M."/>
            <person name="Magnuson J."/>
        </authorList>
    </citation>
    <scope>NUCLEOTIDE SEQUENCE</scope>
    <source>
        <strain evidence="11">CCAP 19/18</strain>
    </source>
</reference>
<evidence type="ECO:0000313" key="12">
    <source>
        <dbReference type="Proteomes" id="UP000815325"/>
    </source>
</evidence>
<sequence>MKDGTLIQALRLLAAALALRVALVVAGLGQYLVYRVETSTPANSLLTIREGVALLGLGIAPYSGSACHVPPLLLWLLAPTAPHMYLYALPNIVCDIMGALLLRQTARQVMQHFNGGSTGLYQGAATCSFHSPWLTPNTVMALYLFNPFTVASCICGSTSPVENLAVLASLWRATAGDAPGAAFGVALATYLSLHPIILLVPIALLTAQGPEDCTGAGQQQQQHQQVALQGRMVPSNSSEGQEDNQTRVDPGESLKQVKGATRARTDGKSMCRGGEEVGCGMLGEARRGNKGGMPWGALMQFGCMVAFWGLCLTAVSDIAVRHFEGQQCLLPRLLPAQGLQLGLGQPYLNEAHLSHSGVPHNIGSSSSSSDSSSGGMRDRVNSS</sequence>
<feature type="transmembrane region" description="Helical" evidence="10">
    <location>
        <begin position="84"/>
        <end position="102"/>
    </location>
</feature>
<comment type="subcellular location">
    <subcellularLocation>
        <location evidence="1">Endoplasmic reticulum membrane</location>
        <topology evidence="1">Multi-pass membrane protein</topology>
    </subcellularLocation>
</comment>
<evidence type="ECO:0000256" key="8">
    <source>
        <dbReference type="ARBA" id="ARBA00023136"/>
    </source>
</evidence>
<accession>A0ABQ7GQT3</accession>
<protein>
    <submittedName>
        <fullName evidence="11">GPI transamidase subunit PIG-U-domain-containing protein</fullName>
    </submittedName>
</protein>
<feature type="region of interest" description="Disordered" evidence="9">
    <location>
        <begin position="213"/>
        <end position="270"/>
    </location>
</feature>
<dbReference type="PANTHER" id="PTHR13121:SF0">
    <property type="entry name" value="PHOSPHATIDYLINOSITOL GLYCAN ANCHOR BIOSYNTHESIS CLASS U PROTEIN"/>
    <property type="match status" value="1"/>
</dbReference>
<evidence type="ECO:0000313" key="11">
    <source>
        <dbReference type="EMBL" id="KAF5836961.1"/>
    </source>
</evidence>
<feature type="transmembrane region" description="Helical" evidence="10">
    <location>
        <begin position="295"/>
        <end position="315"/>
    </location>
</feature>
<feature type="region of interest" description="Disordered" evidence="9">
    <location>
        <begin position="354"/>
        <end position="383"/>
    </location>
</feature>
<dbReference type="EMBL" id="MU069635">
    <property type="protein sequence ID" value="KAF5836961.1"/>
    <property type="molecule type" value="Genomic_DNA"/>
</dbReference>
<keyword evidence="12" id="KW-1185">Reference proteome</keyword>
<keyword evidence="4" id="KW-0337">GPI-anchor biosynthesis</keyword>
<keyword evidence="8 10" id="KW-0472">Membrane</keyword>
<keyword evidence="7 10" id="KW-1133">Transmembrane helix</keyword>
<dbReference type="InterPro" id="IPR009600">
    <property type="entry name" value="PIG-U"/>
</dbReference>
<evidence type="ECO:0000256" key="6">
    <source>
        <dbReference type="ARBA" id="ARBA00022824"/>
    </source>
</evidence>
<organism evidence="11 12">
    <name type="scientific">Dunaliella salina</name>
    <name type="common">Green alga</name>
    <name type="synonym">Protococcus salinus</name>
    <dbReference type="NCBI Taxonomy" id="3046"/>
    <lineage>
        <taxon>Eukaryota</taxon>
        <taxon>Viridiplantae</taxon>
        <taxon>Chlorophyta</taxon>
        <taxon>core chlorophytes</taxon>
        <taxon>Chlorophyceae</taxon>
        <taxon>CS clade</taxon>
        <taxon>Chlamydomonadales</taxon>
        <taxon>Dunaliellaceae</taxon>
        <taxon>Dunaliella</taxon>
    </lineage>
</organism>
<comment type="similarity">
    <text evidence="3">Belongs to the PIGU family.</text>
</comment>
<evidence type="ECO:0000256" key="2">
    <source>
        <dbReference type="ARBA" id="ARBA00004687"/>
    </source>
</evidence>
<feature type="transmembrane region" description="Helical" evidence="10">
    <location>
        <begin position="12"/>
        <end position="33"/>
    </location>
</feature>
<dbReference type="Pfam" id="PF06728">
    <property type="entry name" value="PIG-U"/>
    <property type="match status" value="1"/>
</dbReference>
<evidence type="ECO:0000256" key="3">
    <source>
        <dbReference type="ARBA" id="ARBA00010026"/>
    </source>
</evidence>
<gene>
    <name evidence="11" type="ORF">DUNSADRAFT_5190</name>
</gene>
<dbReference type="PANTHER" id="PTHR13121">
    <property type="entry name" value="GPI TRANSAMIDASE COMPONENT PIG-U"/>
    <property type="match status" value="1"/>
</dbReference>
<evidence type="ECO:0000256" key="5">
    <source>
        <dbReference type="ARBA" id="ARBA00022692"/>
    </source>
</evidence>
<feature type="compositionally biased region" description="Low complexity" evidence="9">
    <location>
        <begin position="363"/>
        <end position="375"/>
    </location>
</feature>
<dbReference type="Proteomes" id="UP000815325">
    <property type="component" value="Unassembled WGS sequence"/>
</dbReference>
<evidence type="ECO:0000256" key="1">
    <source>
        <dbReference type="ARBA" id="ARBA00004477"/>
    </source>
</evidence>
<keyword evidence="5 10" id="KW-0812">Transmembrane</keyword>
<proteinExistence type="inferred from homology"/>
<comment type="caution">
    <text evidence="11">The sequence shown here is derived from an EMBL/GenBank/DDBJ whole genome shotgun (WGS) entry which is preliminary data.</text>
</comment>
<feature type="non-terminal residue" evidence="11">
    <location>
        <position position="383"/>
    </location>
</feature>
<evidence type="ECO:0000256" key="7">
    <source>
        <dbReference type="ARBA" id="ARBA00022989"/>
    </source>
</evidence>
<name>A0ABQ7GQT3_DUNSA</name>
<evidence type="ECO:0000256" key="4">
    <source>
        <dbReference type="ARBA" id="ARBA00022502"/>
    </source>
</evidence>